<dbReference type="InterPro" id="IPR011914">
    <property type="entry name" value="RfaE_dom_II"/>
</dbReference>
<keyword evidence="10" id="KW-1185">Reference proteome</keyword>
<keyword evidence="4" id="KW-0547">Nucleotide-binding</keyword>
<sequence length="156" mass="17668">MMVTKREIEKLLIPVRGSKRIVFTNGCFDIIHAGHVDYLEKAKSLGDILIVGMNSDSSIRRIKGDKRPVIPQEYRAKVLSALKPVDYVVVFEEDTPLELIKVVKPDVLVKGGDWNVENIVGREFVESYGGEVKTIPFEYDISTSRIIERIIELYCG</sequence>
<dbReference type="GO" id="GO:0016773">
    <property type="term" value="F:phosphotransferase activity, alcohol group as acceptor"/>
    <property type="evidence" value="ECO:0007669"/>
    <property type="project" value="InterPro"/>
</dbReference>
<evidence type="ECO:0000256" key="1">
    <source>
        <dbReference type="ARBA" id="ARBA00012519"/>
    </source>
</evidence>
<dbReference type="EMBL" id="RCCJ01000001">
    <property type="protein sequence ID" value="RLJ71051.1"/>
    <property type="molecule type" value="Genomic_DNA"/>
</dbReference>
<dbReference type="GO" id="GO:0005975">
    <property type="term" value="P:carbohydrate metabolic process"/>
    <property type="evidence" value="ECO:0007669"/>
    <property type="project" value="InterPro"/>
</dbReference>
<gene>
    <name evidence="9" type="ORF">BCF55_1342</name>
</gene>
<dbReference type="OrthoDB" id="9802794at2"/>
<evidence type="ECO:0000256" key="5">
    <source>
        <dbReference type="ARBA" id="ARBA00022840"/>
    </source>
</evidence>
<keyword evidence="3 9" id="KW-0548">Nucleotidyltransferase</keyword>
<dbReference type="Pfam" id="PF01467">
    <property type="entry name" value="CTP_transf_like"/>
    <property type="match status" value="1"/>
</dbReference>
<protein>
    <recommendedName>
        <fullName evidence="1">D-glycero-beta-D-manno-heptose 1-phosphate adenylyltransferase</fullName>
        <ecNumber evidence="1">2.7.7.70</ecNumber>
    </recommendedName>
</protein>
<organism evidence="9 10">
    <name type="scientific">Hydrogenivirga caldilitoris</name>
    <dbReference type="NCBI Taxonomy" id="246264"/>
    <lineage>
        <taxon>Bacteria</taxon>
        <taxon>Pseudomonadati</taxon>
        <taxon>Aquificota</taxon>
        <taxon>Aquificia</taxon>
        <taxon>Aquificales</taxon>
        <taxon>Aquificaceae</taxon>
        <taxon>Hydrogenivirga</taxon>
    </lineage>
</organism>
<evidence type="ECO:0000256" key="3">
    <source>
        <dbReference type="ARBA" id="ARBA00022695"/>
    </source>
</evidence>
<dbReference type="InterPro" id="IPR050385">
    <property type="entry name" value="Archaeal_FAD_synthase"/>
</dbReference>
<evidence type="ECO:0000256" key="2">
    <source>
        <dbReference type="ARBA" id="ARBA00022679"/>
    </source>
</evidence>
<keyword evidence="2 9" id="KW-0808">Transferase</keyword>
<dbReference type="PANTHER" id="PTHR43793:SF2">
    <property type="entry name" value="BIFUNCTIONAL PROTEIN HLDE"/>
    <property type="match status" value="1"/>
</dbReference>
<accession>A0A497XS12</accession>
<name>A0A497XS12_9AQUI</name>
<comment type="caution">
    <text evidence="9">The sequence shown here is derived from an EMBL/GenBank/DDBJ whole genome shotgun (WGS) entry which is preliminary data.</text>
</comment>
<evidence type="ECO:0000256" key="4">
    <source>
        <dbReference type="ARBA" id="ARBA00022741"/>
    </source>
</evidence>
<evidence type="ECO:0000313" key="9">
    <source>
        <dbReference type="EMBL" id="RLJ71051.1"/>
    </source>
</evidence>
<dbReference type="Proteomes" id="UP000267841">
    <property type="component" value="Unassembled WGS sequence"/>
</dbReference>
<dbReference type="GO" id="GO:0005524">
    <property type="term" value="F:ATP binding"/>
    <property type="evidence" value="ECO:0007669"/>
    <property type="project" value="UniProtKB-KW"/>
</dbReference>
<comment type="catalytic activity">
    <reaction evidence="7">
        <text>D-glycero-beta-D-manno-heptose 1-phosphate + ATP + H(+) = ADP-D-glycero-beta-D-manno-heptose + diphosphate</text>
        <dbReference type="Rhea" id="RHEA:27465"/>
        <dbReference type="ChEBI" id="CHEBI:15378"/>
        <dbReference type="ChEBI" id="CHEBI:30616"/>
        <dbReference type="ChEBI" id="CHEBI:33019"/>
        <dbReference type="ChEBI" id="CHEBI:59967"/>
        <dbReference type="ChEBI" id="CHEBI:61593"/>
        <dbReference type="EC" id="2.7.7.70"/>
    </reaction>
</comment>
<keyword evidence="5" id="KW-0067">ATP-binding</keyword>
<dbReference type="AlphaFoldDB" id="A0A497XS12"/>
<reference evidence="9 10" key="1">
    <citation type="submission" date="2018-10" db="EMBL/GenBank/DDBJ databases">
        <title>Genomic Encyclopedia of Archaeal and Bacterial Type Strains, Phase II (KMG-II): from individual species to whole genera.</title>
        <authorList>
            <person name="Goeker M."/>
        </authorList>
    </citation>
    <scope>NUCLEOTIDE SEQUENCE [LARGE SCALE GENOMIC DNA]</scope>
    <source>
        <strain evidence="9 10">DSM 16510</strain>
    </source>
</reference>
<feature type="domain" description="Cytidyltransferase-like" evidence="8">
    <location>
        <begin position="23"/>
        <end position="149"/>
    </location>
</feature>
<evidence type="ECO:0000256" key="6">
    <source>
        <dbReference type="ARBA" id="ARBA00023277"/>
    </source>
</evidence>
<evidence type="ECO:0000259" key="8">
    <source>
        <dbReference type="Pfam" id="PF01467"/>
    </source>
</evidence>
<evidence type="ECO:0000313" key="10">
    <source>
        <dbReference type="Proteomes" id="UP000267841"/>
    </source>
</evidence>
<dbReference type="NCBIfam" id="TIGR02199">
    <property type="entry name" value="rfaE_dom_II"/>
    <property type="match status" value="1"/>
</dbReference>
<dbReference type="PANTHER" id="PTHR43793">
    <property type="entry name" value="FAD SYNTHASE"/>
    <property type="match status" value="1"/>
</dbReference>
<evidence type="ECO:0000256" key="7">
    <source>
        <dbReference type="ARBA" id="ARBA00047428"/>
    </source>
</evidence>
<dbReference type="InterPro" id="IPR014729">
    <property type="entry name" value="Rossmann-like_a/b/a_fold"/>
</dbReference>
<dbReference type="InterPro" id="IPR004821">
    <property type="entry name" value="Cyt_trans-like"/>
</dbReference>
<dbReference type="NCBIfam" id="TIGR00125">
    <property type="entry name" value="cyt_tran_rel"/>
    <property type="match status" value="1"/>
</dbReference>
<keyword evidence="6" id="KW-0119">Carbohydrate metabolism</keyword>
<dbReference type="Gene3D" id="3.40.50.620">
    <property type="entry name" value="HUPs"/>
    <property type="match status" value="1"/>
</dbReference>
<dbReference type="GO" id="GO:0016779">
    <property type="term" value="F:nucleotidyltransferase activity"/>
    <property type="evidence" value="ECO:0007669"/>
    <property type="project" value="UniProtKB-KW"/>
</dbReference>
<dbReference type="RefSeq" id="WP_121011805.1">
    <property type="nucleotide sequence ID" value="NZ_RCCJ01000001.1"/>
</dbReference>
<proteinExistence type="predicted"/>
<dbReference type="SUPFAM" id="SSF52374">
    <property type="entry name" value="Nucleotidylyl transferase"/>
    <property type="match status" value="1"/>
</dbReference>
<dbReference type="EC" id="2.7.7.70" evidence="1"/>